<dbReference type="CDD" id="cd06225">
    <property type="entry name" value="HAMP"/>
    <property type="match status" value="1"/>
</dbReference>
<dbReference type="Pfam" id="PF00512">
    <property type="entry name" value="HisKA"/>
    <property type="match status" value="1"/>
</dbReference>
<keyword evidence="8" id="KW-0812">Transmembrane</keyword>
<dbReference type="InterPro" id="IPR001610">
    <property type="entry name" value="PAC"/>
</dbReference>
<protein>
    <recommendedName>
        <fullName evidence="3">histidine kinase</fullName>
        <ecNumber evidence="3">2.7.13.3</ecNumber>
    </recommendedName>
</protein>
<evidence type="ECO:0000256" key="3">
    <source>
        <dbReference type="ARBA" id="ARBA00012438"/>
    </source>
</evidence>
<dbReference type="PANTHER" id="PTHR43047:SF9">
    <property type="entry name" value="HISTIDINE KINASE"/>
    <property type="match status" value="1"/>
</dbReference>
<dbReference type="Pfam" id="PF13426">
    <property type="entry name" value="PAS_9"/>
    <property type="match status" value="1"/>
</dbReference>
<dbReference type="SUPFAM" id="SSF47384">
    <property type="entry name" value="Homodimeric domain of signal transducing histidine kinase"/>
    <property type="match status" value="1"/>
</dbReference>
<dbReference type="GO" id="GO:0009927">
    <property type="term" value="F:histidine phosphotransfer kinase activity"/>
    <property type="evidence" value="ECO:0007669"/>
    <property type="project" value="TreeGrafter"/>
</dbReference>
<keyword evidence="8" id="KW-0472">Membrane</keyword>
<evidence type="ECO:0000256" key="5">
    <source>
        <dbReference type="ARBA" id="ARBA00022679"/>
    </source>
</evidence>
<dbReference type="InterPro" id="IPR001789">
    <property type="entry name" value="Sig_transdc_resp-reg_receiver"/>
</dbReference>
<dbReference type="EC" id="2.7.13.3" evidence="3"/>
<feature type="transmembrane region" description="Helical" evidence="8">
    <location>
        <begin position="308"/>
        <end position="329"/>
    </location>
</feature>
<dbReference type="CDD" id="cd18774">
    <property type="entry name" value="PDC2_HK_sensor"/>
    <property type="match status" value="1"/>
</dbReference>
<dbReference type="OrthoDB" id="5519028at2"/>
<dbReference type="CDD" id="cd00082">
    <property type="entry name" value="HisKA"/>
    <property type="match status" value="1"/>
</dbReference>
<dbReference type="RefSeq" id="WP_148578040.1">
    <property type="nucleotide sequence ID" value="NZ_SDKK01000004.1"/>
</dbReference>
<name>A0A6C2D362_9RHOO</name>
<dbReference type="SUPFAM" id="SSF55874">
    <property type="entry name" value="ATPase domain of HSP90 chaperone/DNA topoisomerase II/histidine kinase"/>
    <property type="match status" value="1"/>
</dbReference>
<dbReference type="SUPFAM" id="SSF52172">
    <property type="entry name" value="CheY-like"/>
    <property type="match status" value="1"/>
</dbReference>
<dbReference type="Gene3D" id="3.30.565.10">
    <property type="entry name" value="Histidine kinase-like ATPase, C-terminal domain"/>
    <property type="match status" value="1"/>
</dbReference>
<dbReference type="Proteomes" id="UP000389128">
    <property type="component" value="Unassembled WGS sequence"/>
</dbReference>
<evidence type="ECO:0000313" key="15">
    <source>
        <dbReference type="Proteomes" id="UP000389128"/>
    </source>
</evidence>
<dbReference type="SMART" id="SM00091">
    <property type="entry name" value="PAS"/>
    <property type="match status" value="1"/>
</dbReference>
<dbReference type="CDD" id="cd00156">
    <property type="entry name" value="REC"/>
    <property type="match status" value="1"/>
</dbReference>
<dbReference type="InterPro" id="IPR000700">
    <property type="entry name" value="PAS-assoc_C"/>
</dbReference>
<dbReference type="Gene3D" id="3.40.50.2300">
    <property type="match status" value="1"/>
</dbReference>
<dbReference type="SMART" id="SM00387">
    <property type="entry name" value="HATPase_c"/>
    <property type="match status" value="1"/>
</dbReference>
<evidence type="ECO:0000256" key="2">
    <source>
        <dbReference type="ARBA" id="ARBA00004370"/>
    </source>
</evidence>
<dbReference type="CDD" id="cd00130">
    <property type="entry name" value="PAS"/>
    <property type="match status" value="1"/>
</dbReference>
<feature type="domain" description="Response regulatory" evidence="10">
    <location>
        <begin position="766"/>
        <end position="881"/>
    </location>
</feature>
<dbReference type="PROSITE" id="PS50109">
    <property type="entry name" value="HIS_KIN"/>
    <property type="match status" value="1"/>
</dbReference>
<dbReference type="SMART" id="SM00304">
    <property type="entry name" value="HAMP"/>
    <property type="match status" value="1"/>
</dbReference>
<evidence type="ECO:0000259" key="13">
    <source>
        <dbReference type="PROSITE" id="PS50885"/>
    </source>
</evidence>
<keyword evidence="6" id="KW-0418">Kinase</keyword>
<sequence>MASFLSGYFPIPFFFKKDRLLISLNSLTRHWLGALVSVLPGIGWLFAAALIPGVLAGSILFYDLYQIQRSQLEQGALQTARALSMAVDNDLAGINGKLQILATTPSLQAGELQVFYARAREVLTTESVGEAIVLTDATGQQIINTLLPFGTPLPMTGHPDMVHRTVKTGRPGISDLYLGGVARRPFVAVEVPVWSDGKVAHVLDMGISAERLNRLLVEQDLPEGWVAALLDSQGTIVARSHHAPSSVGKKATPDLLAQMKMHAEGTMASRTLEGVPSFVAFTRSHFSQWTVVIGMPRHVLYGSFHRPLMLAALTMMAFLLGGAILAVTLGRHIREALENLRAAAEAATRGDLNAQAPLSGPREIACLAQQFNRMQAARKHAEAQLRLSASVFSAAAEGIIIADREARIINVNQAFTELTGYLHEEVIGKNPRFLKSGKQAPDFYQAMFQSLESTGRWQGKLWNRRKDGALFAVYMTISVVRDDSGAVAHYVALFSDITDVHRRQEDVASLVMQRTAELAAAKLEAERANNAKSRFLAAASHDLRQPLAALSLYVASLESRLAESDPRLLADMRYCVGSLNEMLSDLLDLSKLDAGVVAPNISDFSLEASIAKVVSAHAPAAKLNGLAFRYRDCDVIGRTDRVLFQRILGNLVSNAIRYTEKGGVLIGCRRRQGRMWVEVWDTGMGIPADKTGEIFEEFKQLGNPERNMAKGTGLGLAIVARMAELLNLQISVRSRPGKGSVFAVELPLGAHLERPAFPRATLRPLRIVLVEDNAYVAAALSRALASVGHQVLTASSRSGVHPRLDGVAPDLVISDYRLVGEETGLDVIASFRTCFGSSLPAIIITGDMDPDVMRRIAEQGIGVQHKPLDLDALLTCIEELAGQSAA</sequence>
<dbReference type="InterPro" id="IPR000014">
    <property type="entry name" value="PAS"/>
</dbReference>
<feature type="domain" description="Histidine kinase" evidence="9">
    <location>
        <begin position="538"/>
        <end position="750"/>
    </location>
</feature>
<organism evidence="14 15">
    <name type="scientific">Zoogloea oleivorans</name>
    <dbReference type="NCBI Taxonomy" id="1552750"/>
    <lineage>
        <taxon>Bacteria</taxon>
        <taxon>Pseudomonadati</taxon>
        <taxon>Pseudomonadota</taxon>
        <taxon>Betaproteobacteria</taxon>
        <taxon>Rhodocyclales</taxon>
        <taxon>Zoogloeaceae</taxon>
        <taxon>Zoogloea</taxon>
    </lineage>
</organism>
<dbReference type="Gene3D" id="6.10.340.10">
    <property type="match status" value="1"/>
</dbReference>
<dbReference type="PROSITE" id="PS50113">
    <property type="entry name" value="PAC"/>
    <property type="match status" value="1"/>
</dbReference>
<dbReference type="SMART" id="SM00448">
    <property type="entry name" value="REC"/>
    <property type="match status" value="1"/>
</dbReference>
<evidence type="ECO:0000256" key="4">
    <source>
        <dbReference type="ARBA" id="ARBA00022553"/>
    </source>
</evidence>
<dbReference type="EMBL" id="SDKK01000004">
    <property type="protein sequence ID" value="TYC60838.1"/>
    <property type="molecule type" value="Genomic_DNA"/>
</dbReference>
<dbReference type="InterPro" id="IPR011006">
    <property type="entry name" value="CheY-like_superfamily"/>
</dbReference>
<feature type="domain" description="PAC" evidence="12">
    <location>
        <begin position="455"/>
        <end position="509"/>
    </location>
</feature>
<dbReference type="InterPro" id="IPR005467">
    <property type="entry name" value="His_kinase_dom"/>
</dbReference>
<dbReference type="InterPro" id="IPR003594">
    <property type="entry name" value="HATPase_dom"/>
</dbReference>
<dbReference type="Pfam" id="PF02518">
    <property type="entry name" value="HATPase_c"/>
    <property type="match status" value="1"/>
</dbReference>
<dbReference type="PROSITE" id="PS50110">
    <property type="entry name" value="RESPONSE_REGULATORY"/>
    <property type="match status" value="1"/>
</dbReference>
<comment type="subcellular location">
    <subcellularLocation>
        <location evidence="2">Membrane</location>
    </subcellularLocation>
</comment>
<keyword evidence="15" id="KW-1185">Reference proteome</keyword>
<dbReference type="PANTHER" id="PTHR43047">
    <property type="entry name" value="TWO-COMPONENT HISTIDINE PROTEIN KINASE"/>
    <property type="match status" value="1"/>
</dbReference>
<feature type="transmembrane region" description="Helical" evidence="8">
    <location>
        <begin position="41"/>
        <end position="62"/>
    </location>
</feature>
<evidence type="ECO:0000256" key="8">
    <source>
        <dbReference type="SAM" id="Phobius"/>
    </source>
</evidence>
<evidence type="ECO:0000313" key="14">
    <source>
        <dbReference type="EMBL" id="TYC60838.1"/>
    </source>
</evidence>
<dbReference type="PROSITE" id="PS50112">
    <property type="entry name" value="PAS"/>
    <property type="match status" value="1"/>
</dbReference>
<evidence type="ECO:0000256" key="7">
    <source>
        <dbReference type="PROSITE-ProRule" id="PRU00169"/>
    </source>
</evidence>
<keyword evidence="5" id="KW-0808">Transferase</keyword>
<dbReference type="SUPFAM" id="SSF55785">
    <property type="entry name" value="PYP-like sensor domain (PAS domain)"/>
    <property type="match status" value="1"/>
</dbReference>
<dbReference type="PROSITE" id="PS50885">
    <property type="entry name" value="HAMP"/>
    <property type="match status" value="1"/>
</dbReference>
<dbReference type="SMART" id="SM00086">
    <property type="entry name" value="PAC"/>
    <property type="match status" value="1"/>
</dbReference>
<evidence type="ECO:0000256" key="6">
    <source>
        <dbReference type="ARBA" id="ARBA00022777"/>
    </source>
</evidence>
<dbReference type="Pfam" id="PF00072">
    <property type="entry name" value="Response_reg"/>
    <property type="match status" value="1"/>
</dbReference>
<dbReference type="PRINTS" id="PR00344">
    <property type="entry name" value="BCTRLSENSOR"/>
</dbReference>
<gene>
    <name evidence="14" type="ORF">ETQ85_05410</name>
</gene>
<dbReference type="Gene3D" id="3.30.450.20">
    <property type="entry name" value="PAS domain"/>
    <property type="match status" value="2"/>
</dbReference>
<dbReference type="SMART" id="SM00388">
    <property type="entry name" value="HisKA"/>
    <property type="match status" value="1"/>
</dbReference>
<dbReference type="InterPro" id="IPR036890">
    <property type="entry name" value="HATPase_C_sf"/>
</dbReference>
<evidence type="ECO:0000259" key="12">
    <source>
        <dbReference type="PROSITE" id="PS50113"/>
    </source>
</evidence>
<comment type="catalytic activity">
    <reaction evidence="1">
        <text>ATP + protein L-histidine = ADP + protein N-phospho-L-histidine.</text>
        <dbReference type="EC" id="2.7.13.3"/>
    </reaction>
</comment>
<dbReference type="GO" id="GO:0000155">
    <property type="term" value="F:phosphorelay sensor kinase activity"/>
    <property type="evidence" value="ECO:0007669"/>
    <property type="project" value="InterPro"/>
</dbReference>
<feature type="domain" description="HAMP" evidence="13">
    <location>
        <begin position="331"/>
        <end position="383"/>
    </location>
</feature>
<comment type="caution">
    <text evidence="14">The sequence shown here is derived from an EMBL/GenBank/DDBJ whole genome shotgun (WGS) entry which is preliminary data.</text>
</comment>
<proteinExistence type="predicted"/>
<evidence type="ECO:0000259" key="10">
    <source>
        <dbReference type="PROSITE" id="PS50110"/>
    </source>
</evidence>
<dbReference type="InterPro" id="IPR003660">
    <property type="entry name" value="HAMP_dom"/>
</dbReference>
<dbReference type="InterPro" id="IPR036097">
    <property type="entry name" value="HisK_dim/P_sf"/>
</dbReference>
<feature type="domain" description="PAS" evidence="11">
    <location>
        <begin position="381"/>
        <end position="430"/>
    </location>
</feature>
<feature type="modified residue" description="4-aspartylphosphate" evidence="7">
    <location>
        <position position="815"/>
    </location>
</feature>
<dbReference type="FunFam" id="3.30.565.10:FF:000049">
    <property type="entry name" value="Two-component sensor histidine kinase"/>
    <property type="match status" value="1"/>
</dbReference>
<dbReference type="AlphaFoldDB" id="A0A6C2D362"/>
<dbReference type="Pfam" id="PF00672">
    <property type="entry name" value="HAMP"/>
    <property type="match status" value="1"/>
</dbReference>
<dbReference type="InterPro" id="IPR035965">
    <property type="entry name" value="PAS-like_dom_sf"/>
</dbReference>
<evidence type="ECO:0000259" key="9">
    <source>
        <dbReference type="PROSITE" id="PS50109"/>
    </source>
</evidence>
<dbReference type="Gene3D" id="1.10.287.130">
    <property type="match status" value="1"/>
</dbReference>
<evidence type="ECO:0000256" key="1">
    <source>
        <dbReference type="ARBA" id="ARBA00000085"/>
    </source>
</evidence>
<accession>A0A6C2D362</accession>
<dbReference type="InterPro" id="IPR003661">
    <property type="entry name" value="HisK_dim/P_dom"/>
</dbReference>
<dbReference type="GO" id="GO:0005886">
    <property type="term" value="C:plasma membrane"/>
    <property type="evidence" value="ECO:0007669"/>
    <property type="project" value="TreeGrafter"/>
</dbReference>
<reference evidence="14 15" key="1">
    <citation type="submission" date="2019-01" db="EMBL/GenBank/DDBJ databases">
        <title>Zoogloea oleivorans genome sequencing and assembly.</title>
        <authorList>
            <person name="Tancsics A."/>
            <person name="Farkas M."/>
            <person name="Kriszt B."/>
            <person name="Maroti G."/>
            <person name="Horvath B."/>
        </authorList>
    </citation>
    <scope>NUCLEOTIDE SEQUENCE [LARGE SCALE GENOMIC DNA]</scope>
    <source>
        <strain evidence="14 15">Buc</strain>
    </source>
</reference>
<dbReference type="NCBIfam" id="TIGR00229">
    <property type="entry name" value="sensory_box"/>
    <property type="match status" value="1"/>
</dbReference>
<keyword evidence="4 7" id="KW-0597">Phosphoprotein</keyword>
<evidence type="ECO:0000259" key="11">
    <source>
        <dbReference type="PROSITE" id="PS50112"/>
    </source>
</evidence>
<keyword evidence="8" id="KW-1133">Transmembrane helix</keyword>
<dbReference type="InterPro" id="IPR004358">
    <property type="entry name" value="Sig_transdc_His_kin-like_C"/>
</dbReference>